<dbReference type="PANTHER" id="PTHR43744:SF12">
    <property type="entry name" value="ABC TRANSPORTER PERMEASE PROTEIN MG189-RELATED"/>
    <property type="match status" value="1"/>
</dbReference>
<keyword evidence="3" id="KW-1003">Cell membrane</keyword>
<feature type="domain" description="ABC transmembrane type-1" evidence="8">
    <location>
        <begin position="69"/>
        <end position="258"/>
    </location>
</feature>
<reference evidence="9 10" key="1">
    <citation type="submission" date="2019-01" db="EMBL/GenBank/DDBJ databases">
        <title>Chengkuizengella sp. nov., isolated from deep-sea sediment of East Pacific Ocean.</title>
        <authorList>
            <person name="Yang J."/>
            <person name="Lai Q."/>
            <person name="Shao Z."/>
        </authorList>
    </citation>
    <scope>NUCLEOTIDE SEQUENCE [LARGE SCALE GENOMIC DNA]</scope>
    <source>
        <strain evidence="9 10">YPA3-1-1</strain>
    </source>
</reference>
<comment type="caution">
    <text evidence="9">The sequence shown here is derived from an EMBL/GenBank/DDBJ whole genome shotgun (WGS) entry which is preliminary data.</text>
</comment>
<gene>
    <name evidence="9" type="ORF">ERL59_04290</name>
</gene>
<protein>
    <submittedName>
        <fullName evidence="9">Carbohydrate ABC transporter permease</fullName>
    </submittedName>
</protein>
<feature type="transmembrane region" description="Helical" evidence="7">
    <location>
        <begin position="132"/>
        <end position="153"/>
    </location>
</feature>
<dbReference type="InterPro" id="IPR035906">
    <property type="entry name" value="MetI-like_sf"/>
</dbReference>
<comment type="subcellular location">
    <subcellularLocation>
        <location evidence="1 7">Cell membrane</location>
        <topology evidence="1 7">Multi-pass membrane protein</topology>
    </subcellularLocation>
</comment>
<keyword evidence="5 7" id="KW-1133">Transmembrane helix</keyword>
<dbReference type="Proteomes" id="UP000448943">
    <property type="component" value="Unassembled WGS sequence"/>
</dbReference>
<evidence type="ECO:0000313" key="10">
    <source>
        <dbReference type="Proteomes" id="UP000448943"/>
    </source>
</evidence>
<dbReference type="PANTHER" id="PTHR43744">
    <property type="entry name" value="ABC TRANSPORTER PERMEASE PROTEIN MG189-RELATED-RELATED"/>
    <property type="match status" value="1"/>
</dbReference>
<feature type="transmembrane region" description="Helical" evidence="7">
    <location>
        <begin position="238"/>
        <end position="258"/>
    </location>
</feature>
<feature type="transmembrane region" description="Helical" evidence="7">
    <location>
        <begin position="180"/>
        <end position="204"/>
    </location>
</feature>
<dbReference type="AlphaFoldDB" id="A0A6N9PZZ1"/>
<feature type="transmembrane region" description="Helical" evidence="7">
    <location>
        <begin position="104"/>
        <end position="126"/>
    </location>
</feature>
<keyword evidence="10" id="KW-1185">Reference proteome</keyword>
<evidence type="ECO:0000256" key="3">
    <source>
        <dbReference type="ARBA" id="ARBA00022475"/>
    </source>
</evidence>
<dbReference type="SUPFAM" id="SSF161098">
    <property type="entry name" value="MetI-like"/>
    <property type="match status" value="1"/>
</dbReference>
<dbReference type="Pfam" id="PF00528">
    <property type="entry name" value="BPD_transp_1"/>
    <property type="match status" value="1"/>
</dbReference>
<organism evidence="9 10">
    <name type="scientific">Chengkuizengella marina</name>
    <dbReference type="NCBI Taxonomy" id="2507566"/>
    <lineage>
        <taxon>Bacteria</taxon>
        <taxon>Bacillati</taxon>
        <taxon>Bacillota</taxon>
        <taxon>Bacilli</taxon>
        <taxon>Bacillales</taxon>
        <taxon>Paenibacillaceae</taxon>
        <taxon>Chengkuizengella</taxon>
    </lineage>
</organism>
<feature type="transmembrane region" description="Helical" evidence="7">
    <location>
        <begin position="65"/>
        <end position="92"/>
    </location>
</feature>
<proteinExistence type="inferred from homology"/>
<evidence type="ECO:0000256" key="4">
    <source>
        <dbReference type="ARBA" id="ARBA00022692"/>
    </source>
</evidence>
<evidence type="ECO:0000256" key="2">
    <source>
        <dbReference type="ARBA" id="ARBA00022448"/>
    </source>
</evidence>
<evidence type="ECO:0000256" key="1">
    <source>
        <dbReference type="ARBA" id="ARBA00004651"/>
    </source>
</evidence>
<dbReference type="PROSITE" id="PS50928">
    <property type="entry name" value="ABC_TM1"/>
    <property type="match status" value="1"/>
</dbReference>
<accession>A0A6N9PZZ1</accession>
<keyword evidence="2 7" id="KW-0813">Transport</keyword>
<dbReference type="RefSeq" id="WP_160644905.1">
    <property type="nucleotide sequence ID" value="NZ_SIJB01000012.1"/>
</dbReference>
<keyword evidence="4 7" id="KW-0812">Transmembrane</keyword>
<dbReference type="CDD" id="cd06261">
    <property type="entry name" value="TM_PBP2"/>
    <property type="match status" value="1"/>
</dbReference>
<dbReference type="GO" id="GO:0055085">
    <property type="term" value="P:transmembrane transport"/>
    <property type="evidence" value="ECO:0007669"/>
    <property type="project" value="InterPro"/>
</dbReference>
<dbReference type="Gene3D" id="1.10.3720.10">
    <property type="entry name" value="MetI-like"/>
    <property type="match status" value="1"/>
</dbReference>
<keyword evidence="6 7" id="KW-0472">Membrane</keyword>
<evidence type="ECO:0000259" key="8">
    <source>
        <dbReference type="PROSITE" id="PS50928"/>
    </source>
</evidence>
<evidence type="ECO:0000256" key="5">
    <source>
        <dbReference type="ARBA" id="ARBA00022989"/>
    </source>
</evidence>
<evidence type="ECO:0000256" key="6">
    <source>
        <dbReference type="ARBA" id="ARBA00023136"/>
    </source>
</evidence>
<comment type="similarity">
    <text evidence="7">Belongs to the binding-protein-dependent transport system permease family.</text>
</comment>
<sequence length="273" mass="30435">MKNRAGRFISYLFLLISSLISIFPFYWMFVISTNTTAAANKFPPKIIPGDQFIANIQNAWENADFIAALFNTLIVAGTITISQLFFCSLAAFALARLQFKGRNFVFIIIVSTLLLPPASPIPLYIIVSKFDWINSLYAVIIPFLVGAFGVFLMKQFIETAIHPELIESAKMDGARNFQTYYRIVLPIIKPGLATLAIITFMAIWNDFVWPSIVLKDQSVQTLQLAVRGLQNAYNRDTALVVTGAFITTLPLLAIFIPFSRQFISGLTEGSVKG</sequence>
<dbReference type="OrthoDB" id="9771544at2"/>
<feature type="transmembrane region" description="Helical" evidence="7">
    <location>
        <begin position="12"/>
        <end position="31"/>
    </location>
</feature>
<evidence type="ECO:0000256" key="7">
    <source>
        <dbReference type="RuleBase" id="RU363032"/>
    </source>
</evidence>
<dbReference type="InterPro" id="IPR000515">
    <property type="entry name" value="MetI-like"/>
</dbReference>
<dbReference type="EMBL" id="SIJB01000012">
    <property type="protein sequence ID" value="NBI28175.1"/>
    <property type="molecule type" value="Genomic_DNA"/>
</dbReference>
<evidence type="ECO:0000313" key="9">
    <source>
        <dbReference type="EMBL" id="NBI28175.1"/>
    </source>
</evidence>
<dbReference type="GO" id="GO:0005886">
    <property type="term" value="C:plasma membrane"/>
    <property type="evidence" value="ECO:0007669"/>
    <property type="project" value="UniProtKB-SubCell"/>
</dbReference>
<name>A0A6N9PZZ1_9BACL</name>